<keyword evidence="2" id="KW-0812">Transmembrane</keyword>
<dbReference type="Proteomes" id="UP000807306">
    <property type="component" value="Unassembled WGS sequence"/>
</dbReference>
<name>A0A9P6EFA5_9AGAR</name>
<evidence type="ECO:0000313" key="3">
    <source>
        <dbReference type="EMBL" id="KAF9527833.1"/>
    </source>
</evidence>
<keyword evidence="4" id="KW-1185">Reference proteome</keyword>
<feature type="transmembrane region" description="Helical" evidence="2">
    <location>
        <begin position="37"/>
        <end position="58"/>
    </location>
</feature>
<protein>
    <submittedName>
        <fullName evidence="3">Uncharacterized protein</fullName>
    </submittedName>
</protein>
<organism evidence="3 4">
    <name type="scientific">Crepidotus variabilis</name>
    <dbReference type="NCBI Taxonomy" id="179855"/>
    <lineage>
        <taxon>Eukaryota</taxon>
        <taxon>Fungi</taxon>
        <taxon>Dikarya</taxon>
        <taxon>Basidiomycota</taxon>
        <taxon>Agaricomycotina</taxon>
        <taxon>Agaricomycetes</taxon>
        <taxon>Agaricomycetidae</taxon>
        <taxon>Agaricales</taxon>
        <taxon>Agaricineae</taxon>
        <taxon>Crepidotaceae</taxon>
        <taxon>Crepidotus</taxon>
    </lineage>
</organism>
<keyword evidence="2" id="KW-1133">Transmembrane helix</keyword>
<comment type="caution">
    <text evidence="3">The sequence shown here is derived from an EMBL/GenBank/DDBJ whole genome shotgun (WGS) entry which is preliminary data.</text>
</comment>
<evidence type="ECO:0000256" key="2">
    <source>
        <dbReference type="SAM" id="Phobius"/>
    </source>
</evidence>
<dbReference type="EMBL" id="MU157858">
    <property type="protein sequence ID" value="KAF9527833.1"/>
    <property type="molecule type" value="Genomic_DNA"/>
</dbReference>
<feature type="compositionally biased region" description="Basic and acidic residues" evidence="1">
    <location>
        <begin position="1"/>
        <end position="21"/>
    </location>
</feature>
<keyword evidence="2" id="KW-0472">Membrane</keyword>
<feature type="region of interest" description="Disordered" evidence="1">
    <location>
        <begin position="1"/>
        <end position="31"/>
    </location>
</feature>
<accession>A0A9P6EFA5</accession>
<evidence type="ECO:0000256" key="1">
    <source>
        <dbReference type="SAM" id="MobiDB-lite"/>
    </source>
</evidence>
<sequence length="99" mass="11110">MLSDYDSSRKEETETLLHEDGALSQSAPSNKNSEFSYTLYAFLLIAVVINSALLIYSLRIQTQTRALLSLPIDLQHLNKPDPFVGLSTKLSKTTVNMKY</sequence>
<evidence type="ECO:0000313" key="4">
    <source>
        <dbReference type="Proteomes" id="UP000807306"/>
    </source>
</evidence>
<gene>
    <name evidence="3" type="ORF">CPB83DRAFT_855694</name>
</gene>
<dbReference type="AlphaFoldDB" id="A0A9P6EFA5"/>
<reference evidence="3" key="1">
    <citation type="submission" date="2020-11" db="EMBL/GenBank/DDBJ databases">
        <authorList>
            <consortium name="DOE Joint Genome Institute"/>
            <person name="Ahrendt S."/>
            <person name="Riley R."/>
            <person name="Andreopoulos W."/>
            <person name="Labutti K."/>
            <person name="Pangilinan J."/>
            <person name="Ruiz-Duenas F.J."/>
            <person name="Barrasa J.M."/>
            <person name="Sanchez-Garcia M."/>
            <person name="Camarero S."/>
            <person name="Miyauchi S."/>
            <person name="Serrano A."/>
            <person name="Linde D."/>
            <person name="Babiker R."/>
            <person name="Drula E."/>
            <person name="Ayuso-Fernandez I."/>
            <person name="Pacheco R."/>
            <person name="Padilla G."/>
            <person name="Ferreira P."/>
            <person name="Barriuso J."/>
            <person name="Kellner H."/>
            <person name="Castanera R."/>
            <person name="Alfaro M."/>
            <person name="Ramirez L."/>
            <person name="Pisabarro A.G."/>
            <person name="Kuo A."/>
            <person name="Tritt A."/>
            <person name="Lipzen A."/>
            <person name="He G."/>
            <person name="Yan M."/>
            <person name="Ng V."/>
            <person name="Cullen D."/>
            <person name="Martin F."/>
            <person name="Rosso M.-N."/>
            <person name="Henrissat B."/>
            <person name="Hibbett D."/>
            <person name="Martinez A.T."/>
            <person name="Grigoriev I.V."/>
        </authorList>
    </citation>
    <scope>NUCLEOTIDE SEQUENCE</scope>
    <source>
        <strain evidence="3">CBS 506.95</strain>
    </source>
</reference>
<proteinExistence type="predicted"/>